<name>A0ABD2K9N4_HETSC</name>
<keyword evidence="1" id="KW-0472">Membrane</keyword>
<sequence>MCFLSICFKPQSVFESVNSCLNLSKMGPKIIYLLGIGLLWIFTVVHCLPVNGMPAYVVDDRPVHLSLKRAIGIYWNTIQYPGIGKRTADPYPSPTDIKYIGFGRKRGNI</sequence>
<feature type="transmembrane region" description="Helical" evidence="1">
    <location>
        <begin position="30"/>
        <end position="48"/>
    </location>
</feature>
<proteinExistence type="predicted"/>
<evidence type="ECO:0000313" key="2">
    <source>
        <dbReference type="EMBL" id="KAL3099586.1"/>
    </source>
</evidence>
<reference evidence="2 3" key="1">
    <citation type="submission" date="2024-10" db="EMBL/GenBank/DDBJ databases">
        <authorList>
            <person name="Kim D."/>
        </authorList>
    </citation>
    <scope>NUCLEOTIDE SEQUENCE [LARGE SCALE GENOMIC DNA]</scope>
    <source>
        <strain evidence="2">Taebaek</strain>
    </source>
</reference>
<evidence type="ECO:0000256" key="1">
    <source>
        <dbReference type="SAM" id="Phobius"/>
    </source>
</evidence>
<evidence type="ECO:0000313" key="3">
    <source>
        <dbReference type="Proteomes" id="UP001620645"/>
    </source>
</evidence>
<accession>A0ABD2K9N4</accession>
<keyword evidence="3" id="KW-1185">Reference proteome</keyword>
<comment type="caution">
    <text evidence="2">The sequence shown here is derived from an EMBL/GenBank/DDBJ whole genome shotgun (WGS) entry which is preliminary data.</text>
</comment>
<protein>
    <submittedName>
        <fullName evidence="2">Uncharacterized protein</fullName>
    </submittedName>
</protein>
<gene>
    <name evidence="2" type="ORF">niasHS_003041</name>
</gene>
<dbReference type="AlphaFoldDB" id="A0ABD2K9N4"/>
<dbReference type="Proteomes" id="UP001620645">
    <property type="component" value="Unassembled WGS sequence"/>
</dbReference>
<keyword evidence="1" id="KW-0812">Transmembrane</keyword>
<organism evidence="2 3">
    <name type="scientific">Heterodera schachtii</name>
    <name type="common">Sugarbeet cyst nematode worm</name>
    <name type="synonym">Tylenchus schachtii</name>
    <dbReference type="NCBI Taxonomy" id="97005"/>
    <lineage>
        <taxon>Eukaryota</taxon>
        <taxon>Metazoa</taxon>
        <taxon>Ecdysozoa</taxon>
        <taxon>Nematoda</taxon>
        <taxon>Chromadorea</taxon>
        <taxon>Rhabditida</taxon>
        <taxon>Tylenchina</taxon>
        <taxon>Tylenchomorpha</taxon>
        <taxon>Tylenchoidea</taxon>
        <taxon>Heteroderidae</taxon>
        <taxon>Heteroderinae</taxon>
        <taxon>Heterodera</taxon>
    </lineage>
</organism>
<keyword evidence="1" id="KW-1133">Transmembrane helix</keyword>
<dbReference type="EMBL" id="JBICCN010000039">
    <property type="protein sequence ID" value="KAL3099586.1"/>
    <property type="molecule type" value="Genomic_DNA"/>
</dbReference>